<accession>A0ABY4HAJ6</accession>
<dbReference type="InterPro" id="IPR050680">
    <property type="entry name" value="YpeA/RimI_acetyltransf"/>
</dbReference>
<evidence type="ECO:0000313" key="5">
    <source>
        <dbReference type="Proteomes" id="UP000830326"/>
    </source>
</evidence>
<evidence type="ECO:0000256" key="1">
    <source>
        <dbReference type="ARBA" id="ARBA00022679"/>
    </source>
</evidence>
<dbReference type="InterPro" id="IPR000182">
    <property type="entry name" value="GNAT_dom"/>
</dbReference>
<evidence type="ECO:0000313" key="4">
    <source>
        <dbReference type="EMBL" id="UOR10965.1"/>
    </source>
</evidence>
<dbReference type="EMBL" id="CP095075">
    <property type="protein sequence ID" value="UOR10965.1"/>
    <property type="molecule type" value="Genomic_DNA"/>
</dbReference>
<protein>
    <submittedName>
        <fullName evidence="4">GNAT family N-acetyltransferase</fullName>
    </submittedName>
</protein>
<evidence type="ECO:0000259" key="3">
    <source>
        <dbReference type="PROSITE" id="PS51186"/>
    </source>
</evidence>
<reference evidence="4" key="1">
    <citation type="submission" date="2022-04" db="EMBL/GenBank/DDBJ databases">
        <title>Halobacillus sp. isolated from saltern.</title>
        <authorList>
            <person name="Won M."/>
            <person name="Lee C.-M."/>
            <person name="Woen H.-Y."/>
            <person name="Kwon S.-W."/>
        </authorList>
    </citation>
    <scope>NUCLEOTIDE SEQUENCE</scope>
    <source>
        <strain evidence="4">SSHM10-5</strain>
    </source>
</reference>
<dbReference type="PANTHER" id="PTHR43420">
    <property type="entry name" value="ACETYLTRANSFERASE"/>
    <property type="match status" value="1"/>
</dbReference>
<sequence>MADSIKLTPVQNRNDYLPYLLLADETEDIIKEYINEGEMYSIEYNDKTIGVCLFTFSSPLSVELKNFAIDSSYQGRGLGKLVVKKAFKLYKDKGVHDMVVGTANSSIANMAFYQKAGFRIDAIYKDFFTSYPEPIYEDGIQALDMIRFRKRLT</sequence>
<dbReference type="SUPFAM" id="SSF55729">
    <property type="entry name" value="Acyl-CoA N-acyltransferases (Nat)"/>
    <property type="match status" value="1"/>
</dbReference>
<keyword evidence="5" id="KW-1185">Reference proteome</keyword>
<name>A0ABY4HAJ6_9BACI</name>
<organism evidence="4 5">
    <name type="scientific">Halobacillus amylolyticus</name>
    <dbReference type="NCBI Taxonomy" id="2932259"/>
    <lineage>
        <taxon>Bacteria</taxon>
        <taxon>Bacillati</taxon>
        <taxon>Bacillota</taxon>
        <taxon>Bacilli</taxon>
        <taxon>Bacillales</taxon>
        <taxon>Bacillaceae</taxon>
        <taxon>Halobacillus</taxon>
    </lineage>
</organism>
<dbReference type="Proteomes" id="UP000830326">
    <property type="component" value="Chromosome"/>
</dbReference>
<evidence type="ECO:0000256" key="2">
    <source>
        <dbReference type="ARBA" id="ARBA00023315"/>
    </source>
</evidence>
<keyword evidence="1" id="KW-0808">Transferase</keyword>
<dbReference type="Gene3D" id="3.40.630.30">
    <property type="match status" value="1"/>
</dbReference>
<proteinExistence type="predicted"/>
<gene>
    <name evidence="4" type="ORF">MUO15_15335</name>
</gene>
<dbReference type="CDD" id="cd04301">
    <property type="entry name" value="NAT_SF"/>
    <property type="match status" value="1"/>
</dbReference>
<dbReference type="Pfam" id="PF00583">
    <property type="entry name" value="Acetyltransf_1"/>
    <property type="match status" value="1"/>
</dbReference>
<dbReference type="PROSITE" id="PS51186">
    <property type="entry name" value="GNAT"/>
    <property type="match status" value="1"/>
</dbReference>
<feature type="domain" description="N-acetyltransferase" evidence="3">
    <location>
        <begin position="1"/>
        <end position="150"/>
    </location>
</feature>
<keyword evidence="2" id="KW-0012">Acyltransferase</keyword>
<dbReference type="RefSeq" id="WP_245030469.1">
    <property type="nucleotide sequence ID" value="NZ_CP095075.1"/>
</dbReference>
<dbReference type="PANTHER" id="PTHR43420:SF47">
    <property type="entry name" value="N-ACETYLTRANSFERASE DOMAIN-CONTAINING PROTEIN"/>
    <property type="match status" value="1"/>
</dbReference>
<dbReference type="InterPro" id="IPR016181">
    <property type="entry name" value="Acyl_CoA_acyltransferase"/>
</dbReference>